<dbReference type="AlphaFoldDB" id="A0A848CMA1"/>
<dbReference type="RefSeq" id="WP_168933590.1">
    <property type="nucleotide sequence ID" value="NZ_JABAFX010000014.1"/>
</dbReference>
<gene>
    <name evidence="2" type="ORF">HF855_07200</name>
</gene>
<dbReference type="Proteomes" id="UP000580130">
    <property type="component" value="Unassembled WGS sequence"/>
</dbReference>
<comment type="caution">
    <text evidence="2">The sequence shown here is derived from an EMBL/GenBank/DDBJ whole genome shotgun (WGS) entry which is preliminary data.</text>
</comment>
<evidence type="ECO:0000313" key="3">
    <source>
        <dbReference type="Proteomes" id="UP000580130"/>
    </source>
</evidence>
<feature type="transmembrane region" description="Helical" evidence="1">
    <location>
        <begin position="81"/>
        <end position="103"/>
    </location>
</feature>
<keyword evidence="1" id="KW-1133">Transmembrane helix</keyword>
<sequence>MTTEKELGEALKRGDSTIEVELDLARKVIKIKTVRNGMWALCVTAIGVAVVSGVVAISTAGTATVPSAFIATPAIATASGVLGMSTAISAIGIAMAGGGVVALNKLRGYRLEKVSDEKVILHKK</sequence>
<reference evidence="2 3" key="1">
    <citation type="submission" date="2020-04" db="EMBL/GenBank/DDBJ databases">
        <authorList>
            <person name="Hitch T.C.A."/>
            <person name="Wylensek D."/>
            <person name="Clavel T."/>
        </authorList>
    </citation>
    <scope>NUCLEOTIDE SEQUENCE [LARGE SCALE GENOMIC DNA]</scope>
    <source>
        <strain evidence="2 3">BSM-383-APC-5F</strain>
    </source>
</reference>
<proteinExistence type="predicted"/>
<organism evidence="2 3">
    <name type="scientific">Dorea formicigenerans</name>
    <dbReference type="NCBI Taxonomy" id="39486"/>
    <lineage>
        <taxon>Bacteria</taxon>
        <taxon>Bacillati</taxon>
        <taxon>Bacillota</taxon>
        <taxon>Clostridia</taxon>
        <taxon>Lachnospirales</taxon>
        <taxon>Lachnospiraceae</taxon>
        <taxon>Dorea</taxon>
    </lineage>
</organism>
<evidence type="ECO:0000256" key="1">
    <source>
        <dbReference type="SAM" id="Phobius"/>
    </source>
</evidence>
<evidence type="ECO:0000313" key="2">
    <source>
        <dbReference type="EMBL" id="NME57220.1"/>
    </source>
</evidence>
<protein>
    <submittedName>
        <fullName evidence="2">Uncharacterized protein</fullName>
    </submittedName>
</protein>
<keyword evidence="1" id="KW-0812">Transmembrane</keyword>
<name>A0A848CMA1_9FIRM</name>
<feature type="transmembrane region" description="Helical" evidence="1">
    <location>
        <begin position="37"/>
        <end position="61"/>
    </location>
</feature>
<dbReference type="EMBL" id="JABAFX010000014">
    <property type="protein sequence ID" value="NME57220.1"/>
    <property type="molecule type" value="Genomic_DNA"/>
</dbReference>
<keyword evidence="1" id="KW-0472">Membrane</keyword>
<accession>A0A848CMA1</accession>